<dbReference type="AlphaFoldDB" id="A0AAV0DGU7"/>
<evidence type="ECO:0000256" key="1">
    <source>
        <dbReference type="SAM" id="SignalP"/>
    </source>
</evidence>
<comment type="caution">
    <text evidence="2">The sequence shown here is derived from an EMBL/GenBank/DDBJ whole genome shotgun (WGS) entry which is preliminary data.</text>
</comment>
<name>A0AAV0DGU7_9ASTE</name>
<keyword evidence="3" id="KW-1185">Reference proteome</keyword>
<feature type="chain" id="PRO_5043751302" evidence="1">
    <location>
        <begin position="17"/>
        <end position="118"/>
    </location>
</feature>
<gene>
    <name evidence="2" type="ORF">CEPIT_LOCUS15547</name>
</gene>
<accession>A0AAV0DGU7</accession>
<evidence type="ECO:0000313" key="2">
    <source>
        <dbReference type="EMBL" id="CAH9101179.1"/>
    </source>
</evidence>
<proteinExistence type="predicted"/>
<dbReference type="EMBL" id="CAMAPF010000109">
    <property type="protein sequence ID" value="CAH9101179.1"/>
    <property type="molecule type" value="Genomic_DNA"/>
</dbReference>
<reference evidence="2" key="1">
    <citation type="submission" date="2022-07" db="EMBL/GenBank/DDBJ databases">
        <authorList>
            <person name="Macas J."/>
            <person name="Novak P."/>
            <person name="Neumann P."/>
        </authorList>
    </citation>
    <scope>NUCLEOTIDE SEQUENCE</scope>
</reference>
<keyword evidence="1" id="KW-0732">Signal</keyword>
<dbReference type="Proteomes" id="UP001152523">
    <property type="component" value="Unassembled WGS sequence"/>
</dbReference>
<organism evidence="2 3">
    <name type="scientific">Cuscuta epithymum</name>
    <dbReference type="NCBI Taxonomy" id="186058"/>
    <lineage>
        <taxon>Eukaryota</taxon>
        <taxon>Viridiplantae</taxon>
        <taxon>Streptophyta</taxon>
        <taxon>Embryophyta</taxon>
        <taxon>Tracheophyta</taxon>
        <taxon>Spermatophyta</taxon>
        <taxon>Magnoliopsida</taxon>
        <taxon>eudicotyledons</taxon>
        <taxon>Gunneridae</taxon>
        <taxon>Pentapetalae</taxon>
        <taxon>asterids</taxon>
        <taxon>lamiids</taxon>
        <taxon>Solanales</taxon>
        <taxon>Convolvulaceae</taxon>
        <taxon>Cuscuteae</taxon>
        <taxon>Cuscuta</taxon>
        <taxon>Cuscuta subgen. Cuscuta</taxon>
    </lineage>
</organism>
<evidence type="ECO:0000313" key="3">
    <source>
        <dbReference type="Proteomes" id="UP001152523"/>
    </source>
</evidence>
<sequence length="118" mass="12649">MFSLGFGFLAVSSVISVFPSLPSQRSSACEAGTKNVAVGRGFKGWFRKHRSRGSIEAASTLASIGGLAAELGAAGGLQLMEEVLDQYKRLAVGVKNNNLYRGDLIENRMNKRQGKDVK</sequence>
<feature type="signal peptide" evidence="1">
    <location>
        <begin position="1"/>
        <end position="16"/>
    </location>
</feature>
<protein>
    <submittedName>
        <fullName evidence="2">Uncharacterized protein</fullName>
    </submittedName>
</protein>